<comment type="caution">
    <text evidence="1">The sequence shown here is derived from an EMBL/GenBank/DDBJ whole genome shotgun (WGS) entry which is preliminary data.</text>
</comment>
<evidence type="ECO:0000313" key="2">
    <source>
        <dbReference type="Proteomes" id="UP000317010"/>
    </source>
</evidence>
<evidence type="ECO:0000313" key="1">
    <source>
        <dbReference type="EMBL" id="TWI95331.1"/>
    </source>
</evidence>
<dbReference type="Proteomes" id="UP000317010">
    <property type="component" value="Unassembled WGS sequence"/>
</dbReference>
<protein>
    <submittedName>
        <fullName evidence="1">Uncharacterized protein</fullName>
    </submittedName>
</protein>
<dbReference type="EMBL" id="VLLI01000016">
    <property type="protein sequence ID" value="TWI95331.1"/>
    <property type="molecule type" value="Genomic_DNA"/>
</dbReference>
<dbReference type="RefSeq" id="WP_144916135.1">
    <property type="nucleotide sequence ID" value="NZ_VLLI01000016.1"/>
</dbReference>
<sequence>MILYFISVFYIGWLILTCANQPVFKSNKWISHHDLFRLVPVWTFFAPNPGVSDFNLLSRVKLEDGTITTFQEIPLRSKKELSTALFNPERRLQKALNDHARTILMQIDNEITEQNKENIKLTFSYISVLNYCAKLPLAPRAYAIQFIILESFGYQELMEPRLILNSDFHRL</sequence>
<organism evidence="1 2">
    <name type="scientific">Mucilaginibacter frigoritolerans</name>
    <dbReference type="NCBI Taxonomy" id="652788"/>
    <lineage>
        <taxon>Bacteria</taxon>
        <taxon>Pseudomonadati</taxon>
        <taxon>Bacteroidota</taxon>
        <taxon>Sphingobacteriia</taxon>
        <taxon>Sphingobacteriales</taxon>
        <taxon>Sphingobacteriaceae</taxon>
        <taxon>Mucilaginibacter</taxon>
    </lineage>
</organism>
<gene>
    <name evidence="1" type="ORF">JN11_04446</name>
</gene>
<dbReference type="OrthoDB" id="8565707at2"/>
<keyword evidence="2" id="KW-1185">Reference proteome</keyword>
<reference evidence="1 2" key="1">
    <citation type="submission" date="2019-07" db="EMBL/GenBank/DDBJ databases">
        <title>Genomic Encyclopedia of Archaeal and Bacterial Type Strains, Phase II (KMG-II): from individual species to whole genera.</title>
        <authorList>
            <person name="Goeker M."/>
        </authorList>
    </citation>
    <scope>NUCLEOTIDE SEQUENCE [LARGE SCALE GENOMIC DNA]</scope>
    <source>
        <strain evidence="1 2">ATCC BAA-1854</strain>
    </source>
</reference>
<name>A0A562TP26_9SPHI</name>
<proteinExistence type="predicted"/>
<accession>A0A562TP26</accession>
<dbReference type="AlphaFoldDB" id="A0A562TP26"/>